<dbReference type="PANTHER" id="PTHR30595">
    <property type="entry name" value="GLPR-RELATED TRANSCRIPTIONAL REPRESSOR"/>
    <property type="match status" value="1"/>
</dbReference>
<name>A0ABU5MXJ7_9BACT</name>
<evidence type="ECO:0000313" key="4">
    <source>
        <dbReference type="Proteomes" id="UP001290861"/>
    </source>
</evidence>
<dbReference type="EMBL" id="JARVCO010000010">
    <property type="protein sequence ID" value="MDZ8118858.1"/>
    <property type="molecule type" value="Genomic_DNA"/>
</dbReference>
<evidence type="ECO:0000256" key="1">
    <source>
        <dbReference type="SAM" id="Phobius"/>
    </source>
</evidence>
<keyword evidence="1" id="KW-1133">Transmembrane helix</keyword>
<dbReference type="InterPro" id="IPR029151">
    <property type="entry name" value="Sensor-like_sf"/>
</dbReference>
<feature type="domain" description="Schlafen AlbA-2" evidence="2">
    <location>
        <begin position="372"/>
        <end position="503"/>
    </location>
</feature>
<proteinExistence type="predicted"/>
<feature type="transmembrane region" description="Helical" evidence="1">
    <location>
        <begin position="320"/>
        <end position="343"/>
    </location>
</feature>
<evidence type="ECO:0000259" key="2">
    <source>
        <dbReference type="Pfam" id="PF04326"/>
    </source>
</evidence>
<comment type="caution">
    <text evidence="3">The sequence shown here is derived from an EMBL/GenBank/DDBJ whole genome shotgun (WGS) entry which is preliminary data.</text>
</comment>
<keyword evidence="1" id="KW-0812">Transmembrane</keyword>
<keyword evidence="1" id="KW-0472">Membrane</keyword>
<dbReference type="Gene3D" id="3.30.950.30">
    <property type="entry name" value="Schlafen, AAA domain"/>
    <property type="match status" value="1"/>
</dbReference>
<gene>
    <name evidence="3" type="ORF">P9H32_09480</name>
</gene>
<reference evidence="3 4" key="1">
    <citation type="journal article" date="2024" name="Appl. Environ. Microbiol.">
        <title>Pontiella agarivorans sp. nov., a novel marine anaerobic bacterium capable of degrading macroalgal polysaccharides and fixing nitrogen.</title>
        <authorList>
            <person name="Liu N."/>
            <person name="Kivenson V."/>
            <person name="Peng X."/>
            <person name="Cui Z."/>
            <person name="Lankiewicz T.S."/>
            <person name="Gosselin K.M."/>
            <person name="English C.J."/>
            <person name="Blair E.M."/>
            <person name="O'Malley M.A."/>
            <person name="Valentine D.L."/>
        </authorList>
    </citation>
    <scope>NUCLEOTIDE SEQUENCE [LARGE SCALE GENOMIC DNA]</scope>
    <source>
        <strain evidence="3 4">NLcol2</strain>
    </source>
</reference>
<dbReference type="Pfam" id="PF22673">
    <property type="entry name" value="MCP-like_PDC_1"/>
    <property type="match status" value="1"/>
</dbReference>
<accession>A0ABU5MXJ7</accession>
<dbReference type="PANTHER" id="PTHR30595:SF6">
    <property type="entry name" value="SCHLAFEN ALBA-2 DOMAIN-CONTAINING PROTEIN"/>
    <property type="match status" value="1"/>
</dbReference>
<dbReference type="Gene3D" id="3.30.450.20">
    <property type="entry name" value="PAS domain"/>
    <property type="match status" value="2"/>
</dbReference>
<dbReference type="InterPro" id="IPR007421">
    <property type="entry name" value="Schlafen_AlbA_2_dom"/>
</dbReference>
<organism evidence="3 4">
    <name type="scientific">Pontiella agarivorans</name>
    <dbReference type="NCBI Taxonomy" id="3038953"/>
    <lineage>
        <taxon>Bacteria</taxon>
        <taxon>Pseudomonadati</taxon>
        <taxon>Kiritimatiellota</taxon>
        <taxon>Kiritimatiellia</taxon>
        <taxon>Kiritimatiellales</taxon>
        <taxon>Pontiellaceae</taxon>
        <taxon>Pontiella</taxon>
    </lineage>
</organism>
<dbReference type="Proteomes" id="UP001290861">
    <property type="component" value="Unassembled WGS sequence"/>
</dbReference>
<dbReference type="SUPFAM" id="SSF103190">
    <property type="entry name" value="Sensory domain-like"/>
    <property type="match status" value="1"/>
</dbReference>
<dbReference type="Pfam" id="PF04326">
    <property type="entry name" value="SLFN_AlbA_2"/>
    <property type="match status" value="1"/>
</dbReference>
<evidence type="ECO:0000313" key="3">
    <source>
        <dbReference type="EMBL" id="MDZ8118858.1"/>
    </source>
</evidence>
<dbReference type="RefSeq" id="WP_322608651.1">
    <property type="nucleotide sequence ID" value="NZ_JARVCO010000010.1"/>
</dbReference>
<keyword evidence="4" id="KW-1185">Reference proteome</keyword>
<sequence>MLSRRFTRDLILVLIILSVAIAAPVAYFATQARRDISEQFIFDASNRAVERFRGMAQSMEATLGLMRDWGISGQLHLEKDDDLARFLFPVFTREKQLTGISVGTQSGESFSVWRDGNRFRSRHVHMSGGENNAEEKYWTSQAEILEESTATSTYDPRLRPWFTPALTSRKIQWTQPYKFHSTQRVGITASTSFLRKDDGEPVVLAFDMQLDKLFEDFSGLSPSDHSRIIIFRHDNQLYRPGGDSLEPGFMPMVDVEDSLIRKVHANWTGEEDLAGRVVSVLHDGAVWWCGFQPLEKESRNTWICVMIPEKDITGHAGRRMYRVIGVGILSLIIASGLAVWLVYRGHRSFEGAALFDPEHPESSLRQLIEQGENRAVEFKSTLRMNLHSKKPGKEIELAWIKGVAGFLNTDGGVLLLGVTDDGEITGLERDVFENEDKCRLHFKNLISKHIGADRSKYIRFLLVPIDGKTVGVVRCARAEEPVFVKDGNKEHFYIRNGPSSDELPVSQALNYIKRRKR</sequence>
<protein>
    <submittedName>
        <fullName evidence="3">DNA binding domain-containing protein</fullName>
    </submittedName>
</protein>
<dbReference type="InterPro" id="IPR038461">
    <property type="entry name" value="Schlafen_AlbA_2_dom_sf"/>
</dbReference>